<keyword evidence="9" id="KW-1015">Disulfide bond</keyword>
<dbReference type="CDD" id="cd01098">
    <property type="entry name" value="PAN_AP_plant"/>
    <property type="match status" value="1"/>
</dbReference>
<evidence type="ECO:0000256" key="4">
    <source>
        <dbReference type="ARBA" id="ARBA00022679"/>
    </source>
</evidence>
<dbReference type="Gene3D" id="1.10.510.10">
    <property type="entry name" value="Transferase(Phosphotransferase) domain 1"/>
    <property type="match status" value="1"/>
</dbReference>
<dbReference type="PaxDb" id="29760-VIT_19s0014g04460.t01"/>
<feature type="transmembrane region" description="Helical" evidence="14">
    <location>
        <begin position="221"/>
        <end position="243"/>
    </location>
</feature>
<dbReference type="GO" id="GO:0048544">
    <property type="term" value="P:recognition of pollen"/>
    <property type="evidence" value="ECO:0007669"/>
    <property type="project" value="InterPro"/>
</dbReference>
<comment type="catalytic activity">
    <reaction evidence="13">
        <text>L-seryl-[protein] + ATP = O-phospho-L-seryl-[protein] + ADP + H(+)</text>
        <dbReference type="Rhea" id="RHEA:17989"/>
        <dbReference type="Rhea" id="RHEA-COMP:9863"/>
        <dbReference type="Rhea" id="RHEA-COMP:11604"/>
        <dbReference type="ChEBI" id="CHEBI:15378"/>
        <dbReference type="ChEBI" id="CHEBI:29999"/>
        <dbReference type="ChEBI" id="CHEBI:30616"/>
        <dbReference type="ChEBI" id="CHEBI:83421"/>
        <dbReference type="ChEBI" id="CHEBI:456216"/>
        <dbReference type="EC" id="2.7.11.1"/>
    </reaction>
</comment>
<dbReference type="GO" id="GO:0005524">
    <property type="term" value="F:ATP binding"/>
    <property type="evidence" value="ECO:0007669"/>
    <property type="project" value="UniProtKB-KW"/>
</dbReference>
<evidence type="ECO:0000313" key="18">
    <source>
        <dbReference type="Proteomes" id="UP000009183"/>
    </source>
</evidence>
<dbReference type="PROSITE" id="PS50948">
    <property type="entry name" value="PAN"/>
    <property type="match status" value="1"/>
</dbReference>
<keyword evidence="4" id="KW-0808">Transferase</keyword>
<dbReference type="EC" id="2.7.11.1" evidence="1"/>
<keyword evidence="14" id="KW-1133">Transmembrane helix</keyword>
<evidence type="ECO:0000256" key="12">
    <source>
        <dbReference type="ARBA" id="ARBA00047899"/>
    </source>
</evidence>
<dbReference type="Gene3D" id="3.50.4.10">
    <property type="entry name" value="Hepatocyte Growth Factor"/>
    <property type="match status" value="1"/>
</dbReference>
<dbReference type="AlphaFoldDB" id="F6H2B7"/>
<dbReference type="GO" id="GO:0007165">
    <property type="term" value="P:signal transduction"/>
    <property type="evidence" value="ECO:0000318"/>
    <property type="project" value="GO_Central"/>
</dbReference>
<evidence type="ECO:0000256" key="11">
    <source>
        <dbReference type="ARBA" id="ARBA00023180"/>
    </source>
</evidence>
<accession>F6H2B7</accession>
<evidence type="ECO:0000256" key="5">
    <source>
        <dbReference type="ARBA" id="ARBA00022729"/>
    </source>
</evidence>
<dbReference type="InterPro" id="IPR011009">
    <property type="entry name" value="Kinase-like_dom_sf"/>
</dbReference>
<evidence type="ECO:0000256" key="1">
    <source>
        <dbReference type="ARBA" id="ARBA00012513"/>
    </source>
</evidence>
<gene>
    <name evidence="17" type="ordered locus">VIT_19s0014g04460</name>
</gene>
<evidence type="ECO:0000256" key="14">
    <source>
        <dbReference type="SAM" id="Phobius"/>
    </source>
</evidence>
<dbReference type="FunFam" id="3.50.4.10:FF:000002">
    <property type="entry name" value="G-type lectin S-receptor-like serine/threonine-protein kinase"/>
    <property type="match status" value="1"/>
</dbReference>
<dbReference type="Pfam" id="PF00954">
    <property type="entry name" value="S_locus_glycop"/>
    <property type="match status" value="1"/>
</dbReference>
<organism evidence="17 18">
    <name type="scientific">Vitis vinifera</name>
    <name type="common">Grape</name>
    <dbReference type="NCBI Taxonomy" id="29760"/>
    <lineage>
        <taxon>Eukaryota</taxon>
        <taxon>Viridiplantae</taxon>
        <taxon>Streptophyta</taxon>
        <taxon>Embryophyta</taxon>
        <taxon>Tracheophyta</taxon>
        <taxon>Spermatophyta</taxon>
        <taxon>Magnoliopsida</taxon>
        <taxon>eudicotyledons</taxon>
        <taxon>Gunneridae</taxon>
        <taxon>Pentapetalae</taxon>
        <taxon>rosids</taxon>
        <taxon>Vitales</taxon>
        <taxon>Vitaceae</taxon>
        <taxon>Viteae</taxon>
        <taxon>Vitis</taxon>
    </lineage>
</organism>
<keyword evidence="14" id="KW-0472">Membrane</keyword>
<evidence type="ECO:0000256" key="3">
    <source>
        <dbReference type="ARBA" id="ARBA00022553"/>
    </source>
</evidence>
<evidence type="ECO:0000256" key="6">
    <source>
        <dbReference type="ARBA" id="ARBA00022741"/>
    </source>
</evidence>
<dbReference type="SUPFAM" id="SSF56112">
    <property type="entry name" value="Protein kinase-like (PK-like)"/>
    <property type="match status" value="1"/>
</dbReference>
<dbReference type="PANTHER" id="PTHR27002">
    <property type="entry name" value="RECEPTOR-LIKE SERINE/THREONINE-PROTEIN KINASE SD1-8"/>
    <property type="match status" value="1"/>
</dbReference>
<evidence type="ECO:0000256" key="8">
    <source>
        <dbReference type="ARBA" id="ARBA00022840"/>
    </source>
</evidence>
<dbReference type="EMBL" id="FN595229">
    <property type="protein sequence ID" value="CCB46437.1"/>
    <property type="molecule type" value="Genomic_DNA"/>
</dbReference>
<dbReference type="GO" id="GO:0004674">
    <property type="term" value="F:protein serine/threonine kinase activity"/>
    <property type="evidence" value="ECO:0000318"/>
    <property type="project" value="GO_Central"/>
</dbReference>
<dbReference type="GO" id="GO:0006955">
    <property type="term" value="P:immune response"/>
    <property type="evidence" value="ECO:0000318"/>
    <property type="project" value="GO_Central"/>
</dbReference>
<keyword evidence="11" id="KW-0325">Glycoprotein</keyword>
<name>F6H2B7_VITVI</name>
<feature type="domain" description="Protein kinase" evidence="15">
    <location>
        <begin position="163"/>
        <end position="452"/>
    </location>
</feature>
<keyword evidence="10" id="KW-0675">Receptor</keyword>
<keyword evidence="14" id="KW-0812">Transmembrane</keyword>
<comment type="catalytic activity">
    <reaction evidence="12">
        <text>L-threonyl-[protein] + ATP = O-phospho-L-threonyl-[protein] + ADP + H(+)</text>
        <dbReference type="Rhea" id="RHEA:46608"/>
        <dbReference type="Rhea" id="RHEA-COMP:11060"/>
        <dbReference type="Rhea" id="RHEA-COMP:11605"/>
        <dbReference type="ChEBI" id="CHEBI:15378"/>
        <dbReference type="ChEBI" id="CHEBI:30013"/>
        <dbReference type="ChEBI" id="CHEBI:30616"/>
        <dbReference type="ChEBI" id="CHEBI:61977"/>
        <dbReference type="ChEBI" id="CHEBI:456216"/>
        <dbReference type="EC" id="2.7.11.1"/>
    </reaction>
</comment>
<evidence type="ECO:0000259" key="15">
    <source>
        <dbReference type="PROSITE" id="PS50011"/>
    </source>
</evidence>
<evidence type="ECO:0000256" key="13">
    <source>
        <dbReference type="ARBA" id="ARBA00048679"/>
    </source>
</evidence>
<dbReference type="PROSITE" id="PS00108">
    <property type="entry name" value="PROTEIN_KINASE_ST"/>
    <property type="match status" value="1"/>
</dbReference>
<dbReference type="GO" id="GO:0005886">
    <property type="term" value="C:plasma membrane"/>
    <property type="evidence" value="ECO:0000318"/>
    <property type="project" value="GO_Central"/>
</dbReference>
<keyword evidence="5" id="KW-0732">Signal</keyword>
<keyword evidence="2" id="KW-0723">Serine/threonine-protein kinase</keyword>
<keyword evidence="3" id="KW-0597">Phosphoprotein</keyword>
<dbReference type="InterPro" id="IPR000719">
    <property type="entry name" value="Prot_kinase_dom"/>
</dbReference>
<dbReference type="InterPro" id="IPR003609">
    <property type="entry name" value="Pan_app"/>
</dbReference>
<dbReference type="SMART" id="SM00220">
    <property type="entry name" value="S_TKc"/>
    <property type="match status" value="1"/>
</dbReference>
<feature type="domain" description="Apple" evidence="16">
    <location>
        <begin position="119"/>
        <end position="200"/>
    </location>
</feature>
<dbReference type="Pfam" id="PF00069">
    <property type="entry name" value="Pkinase"/>
    <property type="match status" value="1"/>
</dbReference>
<proteinExistence type="predicted"/>
<dbReference type="FunFam" id="1.10.510.10:FF:000060">
    <property type="entry name" value="G-type lectin S-receptor-like serine/threonine-protein kinase"/>
    <property type="match status" value="1"/>
</dbReference>
<reference evidence="18" key="1">
    <citation type="journal article" date="2007" name="Nature">
        <title>The grapevine genome sequence suggests ancestral hexaploidization in major angiosperm phyla.</title>
        <authorList>
            <consortium name="The French-Italian Public Consortium for Grapevine Genome Characterization."/>
            <person name="Jaillon O."/>
            <person name="Aury J.-M."/>
            <person name="Noel B."/>
            <person name="Policriti A."/>
            <person name="Clepet C."/>
            <person name="Casagrande A."/>
            <person name="Choisne N."/>
            <person name="Aubourg S."/>
            <person name="Vitulo N."/>
            <person name="Jubin C."/>
            <person name="Vezzi A."/>
            <person name="Legeai F."/>
            <person name="Hugueney P."/>
            <person name="Dasilva C."/>
            <person name="Horner D."/>
            <person name="Mica E."/>
            <person name="Jublot D."/>
            <person name="Poulain J."/>
            <person name="Bruyere C."/>
            <person name="Billault A."/>
            <person name="Segurens B."/>
            <person name="Gouyvenoux M."/>
            <person name="Ugarte E."/>
            <person name="Cattonaro F."/>
            <person name="Anthouard V."/>
            <person name="Vico V."/>
            <person name="Del Fabbro C."/>
            <person name="Alaux M."/>
            <person name="Di Gaspero G."/>
            <person name="Dumas V."/>
            <person name="Felice N."/>
            <person name="Paillard S."/>
            <person name="Juman I."/>
            <person name="Moroldo M."/>
            <person name="Scalabrin S."/>
            <person name="Canaguier A."/>
            <person name="Le Clainche I."/>
            <person name="Malacrida G."/>
            <person name="Durand E."/>
            <person name="Pesole G."/>
            <person name="Laucou V."/>
            <person name="Chatelet P."/>
            <person name="Merdinoglu D."/>
            <person name="Delledonne M."/>
            <person name="Pezzotti M."/>
            <person name="Lecharny A."/>
            <person name="Scarpelli C."/>
            <person name="Artiguenave F."/>
            <person name="Pe M.E."/>
            <person name="Valle G."/>
            <person name="Morgante M."/>
            <person name="Caboche M."/>
            <person name="Adam-Blondon A.-F."/>
            <person name="Weissenbach J."/>
            <person name="Quetier F."/>
            <person name="Wincker P."/>
        </authorList>
    </citation>
    <scope>NUCLEOTIDE SEQUENCE [LARGE SCALE GENOMIC DNA]</scope>
    <source>
        <strain evidence="18">cv. Pinot noir / PN40024</strain>
    </source>
</reference>
<keyword evidence="7" id="KW-0418">Kinase</keyword>
<dbReference type="InterPro" id="IPR008271">
    <property type="entry name" value="Ser/Thr_kinase_AS"/>
</dbReference>
<dbReference type="InterPro" id="IPR000858">
    <property type="entry name" value="S_locus_glycoprot_dom"/>
</dbReference>
<dbReference type="SMART" id="SM00473">
    <property type="entry name" value="PAN_AP"/>
    <property type="match status" value="1"/>
</dbReference>
<keyword evidence="8" id="KW-0067">ATP-binding</keyword>
<keyword evidence="6" id="KW-0547">Nucleotide-binding</keyword>
<protein>
    <recommendedName>
        <fullName evidence="1">non-specific serine/threonine protein kinase</fullName>
        <ecNumber evidence="1">2.7.11.1</ecNumber>
    </recommendedName>
</protein>
<evidence type="ECO:0000256" key="9">
    <source>
        <dbReference type="ARBA" id="ARBA00023157"/>
    </source>
</evidence>
<dbReference type="PROSITE" id="PS50011">
    <property type="entry name" value="PROTEIN_KINASE_DOM"/>
    <property type="match status" value="1"/>
</dbReference>
<evidence type="ECO:0000313" key="17">
    <source>
        <dbReference type="EMBL" id="CCB46437.1"/>
    </source>
</evidence>
<evidence type="ECO:0000256" key="7">
    <source>
        <dbReference type="ARBA" id="ARBA00022777"/>
    </source>
</evidence>
<dbReference type="InParanoid" id="F6H2B7"/>
<evidence type="ECO:0000256" key="10">
    <source>
        <dbReference type="ARBA" id="ARBA00023170"/>
    </source>
</evidence>
<dbReference type="Pfam" id="PF08276">
    <property type="entry name" value="PAN_2"/>
    <property type="match status" value="1"/>
</dbReference>
<sequence>MTMLLQRDQGPARRSVAAGREMVPSINPISSSVILRLVLTPDGYSRRFTWTDQKNEWTLYSTTQKDDCDNYAICGVYGICKIDESPKCECMKGFRPKFQSNWDMADWSKGCVRSTPLDCQKGDGFVKYSGVKLPDTRNSWFDESMNLKECASLCLRNCSCTAYANSDIRGGGSGCLLWFDDLIDIRDFTQNGQEFYARMAASESEASSSINSSSKKKKKQVIVISISITGIVFLSPVLILYVLKKRKKQLKKKDHMRSRVLDWPKRFLIINGIARGLLYLHQDSRLRIIHRDLKAENILLDNEMSPKISDFGIARSFGGNEIEANTTRVAGTLGYMSPEYASEGLYSTKSDVFSFGVLLLKIVSGKRNRGFSHPGHDLNLLGHAWTLYIEGGSLEFIDTSKVNTCNLFEVLRSINVGLLCIQRFPDDRPSMHSVILMLGSEGALPRPKEPCFFTDRNMMDANSFSGIQPTITLLEAR</sequence>
<dbReference type="Proteomes" id="UP000009183">
    <property type="component" value="Chromosome 19"/>
</dbReference>
<evidence type="ECO:0000259" key="16">
    <source>
        <dbReference type="PROSITE" id="PS50948"/>
    </source>
</evidence>
<evidence type="ECO:0000256" key="2">
    <source>
        <dbReference type="ARBA" id="ARBA00022527"/>
    </source>
</evidence>
<dbReference type="PANTHER" id="PTHR27002:SF906">
    <property type="entry name" value="PROTEIN KINASE DOMAIN-CONTAINING PROTEIN"/>
    <property type="match status" value="1"/>
</dbReference>
<dbReference type="HOGENOM" id="CLU_000288_116_3_1"/>
<keyword evidence="18" id="KW-1185">Reference proteome</keyword>